<protein>
    <submittedName>
        <fullName evidence="3">Transcription factor p65</fullName>
    </submittedName>
</protein>
<dbReference type="GO" id="GO:0005634">
    <property type="term" value="C:nucleus"/>
    <property type="evidence" value="ECO:0007669"/>
    <property type="project" value="TreeGrafter"/>
</dbReference>
<feature type="region of interest" description="Disordered" evidence="1">
    <location>
        <begin position="582"/>
        <end position="602"/>
    </location>
</feature>
<organism evidence="3 4">
    <name type="scientific">Takifugu flavidus</name>
    <name type="common">sansaifugu</name>
    <dbReference type="NCBI Taxonomy" id="433684"/>
    <lineage>
        <taxon>Eukaryota</taxon>
        <taxon>Metazoa</taxon>
        <taxon>Chordata</taxon>
        <taxon>Craniata</taxon>
        <taxon>Vertebrata</taxon>
        <taxon>Euteleostomi</taxon>
        <taxon>Actinopterygii</taxon>
        <taxon>Neopterygii</taxon>
        <taxon>Teleostei</taxon>
        <taxon>Neoteleostei</taxon>
        <taxon>Acanthomorphata</taxon>
        <taxon>Eupercaria</taxon>
        <taxon>Tetraodontiformes</taxon>
        <taxon>Tetradontoidea</taxon>
        <taxon>Tetraodontidae</taxon>
        <taxon>Takifugu</taxon>
    </lineage>
</organism>
<dbReference type="GO" id="GO:0000978">
    <property type="term" value="F:RNA polymerase II cis-regulatory region sequence-specific DNA binding"/>
    <property type="evidence" value="ECO:0007669"/>
    <property type="project" value="TreeGrafter"/>
</dbReference>
<dbReference type="InterPro" id="IPR037059">
    <property type="entry name" value="RHD_DNA_bind_dom_sf"/>
</dbReference>
<dbReference type="GO" id="GO:0000981">
    <property type="term" value="F:DNA-binding transcription factor activity, RNA polymerase II-specific"/>
    <property type="evidence" value="ECO:0007669"/>
    <property type="project" value="TreeGrafter"/>
</dbReference>
<dbReference type="Pfam" id="PF00554">
    <property type="entry name" value="RHD_DNA_bind"/>
    <property type="match status" value="2"/>
</dbReference>
<feature type="domain" description="RHD" evidence="2">
    <location>
        <begin position="137"/>
        <end position="365"/>
    </location>
</feature>
<reference evidence="3 4" key="1">
    <citation type="submission" date="2019-04" db="EMBL/GenBank/DDBJ databases">
        <title>Chromosome genome assembly for Takifugu flavidus.</title>
        <authorList>
            <person name="Xiao S."/>
        </authorList>
    </citation>
    <scope>NUCLEOTIDE SEQUENCE [LARGE SCALE GENOMIC DNA]</scope>
    <source>
        <strain evidence="3">HTHZ2018</strain>
        <tissue evidence="3">Muscle</tissue>
    </source>
</reference>
<dbReference type="GO" id="GO:0033554">
    <property type="term" value="P:cellular response to stress"/>
    <property type="evidence" value="ECO:0007669"/>
    <property type="project" value="TreeGrafter"/>
</dbReference>
<dbReference type="SUPFAM" id="SSF49417">
    <property type="entry name" value="p53-like transcription factors"/>
    <property type="match status" value="1"/>
</dbReference>
<dbReference type="Proteomes" id="UP000324091">
    <property type="component" value="Chromosome 3"/>
</dbReference>
<proteinExistence type="predicted"/>
<keyword evidence="4" id="KW-1185">Reference proteome</keyword>
<dbReference type="InterPro" id="IPR014756">
    <property type="entry name" value="Ig_E-set"/>
</dbReference>
<dbReference type="InterPro" id="IPR030492">
    <property type="entry name" value="RHD_CS"/>
</dbReference>
<feature type="region of interest" description="Disordered" evidence="1">
    <location>
        <begin position="162"/>
        <end position="181"/>
    </location>
</feature>
<evidence type="ECO:0000313" key="3">
    <source>
        <dbReference type="EMBL" id="TWW63731.1"/>
    </source>
</evidence>
<dbReference type="InterPro" id="IPR008967">
    <property type="entry name" value="p53-like_TF_DNA-bd_sf"/>
</dbReference>
<dbReference type="InterPro" id="IPR013783">
    <property type="entry name" value="Ig-like_fold"/>
</dbReference>
<name>A0A5C6NBB7_9TELE</name>
<dbReference type="PANTHER" id="PTHR24169:SF1">
    <property type="entry name" value="TRANSCRIPTION FACTOR P65"/>
    <property type="match status" value="1"/>
</dbReference>
<dbReference type="PANTHER" id="PTHR24169">
    <property type="entry name" value="NUCLEAR FACTOR NF-KAPPA-B PROTEIN"/>
    <property type="match status" value="1"/>
</dbReference>
<dbReference type="CDD" id="cd01177">
    <property type="entry name" value="IPT_NFkappaB"/>
    <property type="match status" value="1"/>
</dbReference>
<dbReference type="EMBL" id="RHFK02000016">
    <property type="protein sequence ID" value="TWW63731.1"/>
    <property type="molecule type" value="Genomic_DNA"/>
</dbReference>
<feature type="compositionally biased region" description="Low complexity" evidence="1">
    <location>
        <begin position="510"/>
        <end position="528"/>
    </location>
</feature>
<gene>
    <name evidence="3" type="ORF">D4764_03G0007390</name>
</gene>
<dbReference type="GO" id="GO:0007399">
    <property type="term" value="P:nervous system development"/>
    <property type="evidence" value="ECO:0007669"/>
    <property type="project" value="UniProtKB-ARBA"/>
</dbReference>
<feature type="region of interest" description="Disordered" evidence="1">
    <location>
        <begin position="510"/>
        <end position="537"/>
    </location>
</feature>
<dbReference type="AlphaFoldDB" id="A0A5C6NBB7"/>
<evidence type="ECO:0000256" key="1">
    <source>
        <dbReference type="SAM" id="MobiDB-lite"/>
    </source>
</evidence>
<dbReference type="InterPro" id="IPR033926">
    <property type="entry name" value="IPT_NFkappaB"/>
</dbReference>
<dbReference type="FunFam" id="2.60.40.10:FF:000046">
    <property type="entry name" value="Nuclear factor NF-kappa-B p105 subunit"/>
    <property type="match status" value="1"/>
</dbReference>
<dbReference type="SMART" id="SM00429">
    <property type="entry name" value="IPT"/>
    <property type="match status" value="1"/>
</dbReference>
<dbReference type="PROSITE" id="PS01204">
    <property type="entry name" value="REL_1"/>
    <property type="match status" value="1"/>
</dbReference>
<comment type="caution">
    <text evidence="3">The sequence shown here is derived from an EMBL/GenBank/DDBJ whole genome shotgun (WGS) entry which is preliminary data.</text>
</comment>
<dbReference type="Pfam" id="PF16179">
    <property type="entry name" value="RHD_dimer"/>
    <property type="match status" value="1"/>
</dbReference>
<dbReference type="PRINTS" id="PR00057">
    <property type="entry name" value="NFKBTNSCPFCT"/>
</dbReference>
<evidence type="ECO:0000313" key="4">
    <source>
        <dbReference type="Proteomes" id="UP000324091"/>
    </source>
</evidence>
<dbReference type="GO" id="GO:0007249">
    <property type="term" value="P:canonical NF-kappaB signal transduction"/>
    <property type="evidence" value="ECO:0007669"/>
    <property type="project" value="TreeGrafter"/>
</dbReference>
<dbReference type="InterPro" id="IPR002909">
    <property type="entry name" value="IPT_dom"/>
</dbReference>
<dbReference type="GO" id="GO:0005737">
    <property type="term" value="C:cytoplasm"/>
    <property type="evidence" value="ECO:0007669"/>
    <property type="project" value="InterPro"/>
</dbReference>
<dbReference type="GO" id="GO:0034097">
    <property type="term" value="P:response to cytokine"/>
    <property type="evidence" value="ECO:0007669"/>
    <property type="project" value="TreeGrafter"/>
</dbReference>
<sequence>MHRHDPTPRFICIRGGKRATSAPVRALQRPGAARSGGVCLFSAASAVLLFAEGLRATSALPPEEPDSLSREGATDVGGAKQATALLRSQEVFSVRAANLHQFSPEKAQRDPLLVAERPEPDTTMEGGYGWSRSSLGTASPFIEIIEQPKQRGMRFRYKCEGRSAGSIPGEKSNDTTKTHPAIKVHNYSGPLRVRISLVTKNAPHKPHPHELVGKDCKHGYYEADLQERRIHSAALTDQKNKAASGVCWESDPDKDAFTVLWHWCGALDWYWCWCWCVYWCLSEAYTFPNLGIQCVKKKDVTEAITCRLQTNNNPFNIPEPKVWEEEFDLNSVRLCFQASFTQPTGERIQLTPVVSQPIYDNRAPNTAELKICRVNRNSGSCKGGDEIFLLCDKVQKEDIEVRFFQDSWEGKGTFSQADVHRQVAIVFRTPPYRDANISEPIRVKMQLRRPSDREVSEPVDFQYLPADPDEYRLSEKRKRTGDVFHGLKLGPLLSTVTIPHDRRHISPRRTVTAKPPATVPAQTAPPIAGAAKPQPSYSFSQQMQGFSVHPKPDSSPSATATHQAWRIMESLNLGPQPKAAAVSSFPVTQAPSSSAASSSSVTTPAINQEFSTVNQSDLDEFFPNISAGVSQEPSSSQGGVASSQLGGSFGLQPFRVDPTLMDDNMSDFSNFEHQGQNTLASLNIDDFVDFLNPGLMTECGNGASMACHPPAPPSSSAAAQNSTAADAANMPGSTWMTYPHPIANLLQNEAMMDVATNANHQPAVLDDYDVLTSADEDRLISILNSGTQARFVSGHPT</sequence>
<evidence type="ECO:0000259" key="2">
    <source>
        <dbReference type="PROSITE" id="PS50254"/>
    </source>
</evidence>
<dbReference type="InterPro" id="IPR032397">
    <property type="entry name" value="RHD_dimer"/>
</dbReference>
<dbReference type="SUPFAM" id="SSF81296">
    <property type="entry name" value="E set domains"/>
    <property type="match status" value="1"/>
</dbReference>
<dbReference type="PROSITE" id="PS50254">
    <property type="entry name" value="REL_2"/>
    <property type="match status" value="1"/>
</dbReference>
<dbReference type="InterPro" id="IPR011539">
    <property type="entry name" value="RHD_DNA_bind_dom"/>
</dbReference>
<dbReference type="Gene3D" id="2.60.40.340">
    <property type="entry name" value="Rel homology domain (RHD), DNA-binding domain"/>
    <property type="match status" value="1"/>
</dbReference>
<dbReference type="GO" id="GO:0038061">
    <property type="term" value="P:non-canonical NF-kappaB signal transduction"/>
    <property type="evidence" value="ECO:0007669"/>
    <property type="project" value="TreeGrafter"/>
</dbReference>
<accession>A0A5C6NBB7</accession>
<dbReference type="Gene3D" id="2.60.40.10">
    <property type="entry name" value="Immunoglobulins"/>
    <property type="match status" value="1"/>
</dbReference>
<dbReference type="InterPro" id="IPR000451">
    <property type="entry name" value="NFkB/Dor"/>
</dbReference>
<dbReference type="GO" id="GO:0045087">
    <property type="term" value="P:innate immune response"/>
    <property type="evidence" value="ECO:0007669"/>
    <property type="project" value="TreeGrafter"/>
</dbReference>
<dbReference type="GO" id="GO:0006954">
    <property type="term" value="P:inflammatory response"/>
    <property type="evidence" value="ECO:0007669"/>
    <property type="project" value="TreeGrafter"/>
</dbReference>
<dbReference type="GO" id="GO:0045944">
    <property type="term" value="P:positive regulation of transcription by RNA polymerase II"/>
    <property type="evidence" value="ECO:0007669"/>
    <property type="project" value="TreeGrafter"/>
</dbReference>